<evidence type="ECO:0000313" key="11">
    <source>
        <dbReference type="Proteomes" id="UP000182264"/>
    </source>
</evidence>
<dbReference type="GO" id="GO:0008360">
    <property type="term" value="P:regulation of cell shape"/>
    <property type="evidence" value="ECO:0007669"/>
    <property type="project" value="UniProtKB-UniRule"/>
</dbReference>
<dbReference type="GO" id="GO:0009252">
    <property type="term" value="P:peptidoglycan biosynthetic process"/>
    <property type="evidence" value="ECO:0007669"/>
    <property type="project" value="UniProtKB-UniPathway"/>
</dbReference>
<evidence type="ECO:0000256" key="4">
    <source>
        <dbReference type="ARBA" id="ARBA00022960"/>
    </source>
</evidence>
<evidence type="ECO:0000256" key="7">
    <source>
        <dbReference type="PROSITE-ProRule" id="PRU01373"/>
    </source>
</evidence>
<comment type="pathway">
    <text evidence="1 7">Cell wall biogenesis; peptidoglycan biosynthesis.</text>
</comment>
<keyword evidence="5 7" id="KW-0573">Peptidoglycan synthesis</keyword>
<dbReference type="UniPathway" id="UPA00219"/>
<dbReference type="PANTHER" id="PTHR41533:SF2">
    <property type="entry name" value="BLR7131 PROTEIN"/>
    <property type="match status" value="1"/>
</dbReference>
<proteinExistence type="inferred from homology"/>
<dbReference type="GO" id="GO:0071555">
    <property type="term" value="P:cell wall organization"/>
    <property type="evidence" value="ECO:0007669"/>
    <property type="project" value="UniProtKB-UniRule"/>
</dbReference>
<dbReference type="Proteomes" id="UP000182264">
    <property type="component" value="Chromosome"/>
</dbReference>
<dbReference type="InterPro" id="IPR036365">
    <property type="entry name" value="PGBD-like_sf"/>
</dbReference>
<evidence type="ECO:0000256" key="1">
    <source>
        <dbReference type="ARBA" id="ARBA00004752"/>
    </source>
</evidence>
<keyword evidence="4 7" id="KW-0133">Cell shape</keyword>
<feature type="region of interest" description="Disordered" evidence="8">
    <location>
        <begin position="561"/>
        <end position="594"/>
    </location>
</feature>
<dbReference type="Pfam" id="PF01471">
    <property type="entry name" value="PG_binding_1"/>
    <property type="match status" value="1"/>
</dbReference>
<evidence type="ECO:0000256" key="2">
    <source>
        <dbReference type="ARBA" id="ARBA00005992"/>
    </source>
</evidence>
<dbReference type="AlphaFoldDB" id="A0A1L3GD22"/>
<dbReference type="SUPFAM" id="SSF47090">
    <property type="entry name" value="PGBD-like"/>
    <property type="match status" value="1"/>
</dbReference>
<comment type="similarity">
    <text evidence="2">Belongs to the YkuD family.</text>
</comment>
<name>A0A1L3GD22_SYNAC</name>
<evidence type="ECO:0000256" key="5">
    <source>
        <dbReference type="ARBA" id="ARBA00022984"/>
    </source>
</evidence>
<evidence type="ECO:0000256" key="6">
    <source>
        <dbReference type="ARBA" id="ARBA00023316"/>
    </source>
</evidence>
<gene>
    <name evidence="10" type="ORF">A7E75_01305</name>
</gene>
<dbReference type="Pfam" id="PF03734">
    <property type="entry name" value="YkuD"/>
    <property type="match status" value="1"/>
</dbReference>
<organism evidence="10 11">
    <name type="scientific">Syntrophotalea acetylenica</name>
    <name type="common">Pelobacter acetylenicus</name>
    <dbReference type="NCBI Taxonomy" id="29542"/>
    <lineage>
        <taxon>Bacteria</taxon>
        <taxon>Pseudomonadati</taxon>
        <taxon>Thermodesulfobacteriota</taxon>
        <taxon>Desulfuromonadia</taxon>
        <taxon>Desulfuromonadales</taxon>
        <taxon>Syntrophotaleaceae</taxon>
        <taxon>Syntrophotalea</taxon>
    </lineage>
</organism>
<keyword evidence="11" id="KW-1185">Reference proteome</keyword>
<dbReference type="SUPFAM" id="SSF141523">
    <property type="entry name" value="L,D-transpeptidase catalytic domain-like"/>
    <property type="match status" value="1"/>
</dbReference>
<feature type="domain" description="L,D-TPase catalytic" evidence="9">
    <location>
        <begin position="330"/>
        <end position="512"/>
    </location>
</feature>
<dbReference type="CDD" id="cd16913">
    <property type="entry name" value="YkuD_like"/>
    <property type="match status" value="1"/>
</dbReference>
<dbReference type="GO" id="GO:0016740">
    <property type="term" value="F:transferase activity"/>
    <property type="evidence" value="ECO:0007669"/>
    <property type="project" value="UniProtKB-KW"/>
</dbReference>
<dbReference type="Gene3D" id="1.10.101.10">
    <property type="entry name" value="PGBD-like superfamily/PGBD"/>
    <property type="match status" value="1"/>
</dbReference>
<feature type="active site" description="Proton donor/acceptor" evidence="7">
    <location>
        <position position="465"/>
    </location>
</feature>
<dbReference type="EMBL" id="CP015518">
    <property type="protein sequence ID" value="APG23807.1"/>
    <property type="molecule type" value="Genomic_DNA"/>
</dbReference>
<reference evidence="10 11" key="1">
    <citation type="journal article" date="2017" name="Genome Announc.">
        <title>Complete Genome Sequences of Two Acetylene-Fermenting Pelobacter acetylenicus Strains.</title>
        <authorList>
            <person name="Sutton J.M."/>
            <person name="Baesman S.M."/>
            <person name="Fierst J.L."/>
            <person name="Poret-Peterson A.T."/>
            <person name="Oremland R.S."/>
            <person name="Dunlap D.S."/>
            <person name="Akob D.M."/>
        </authorList>
    </citation>
    <scope>NUCLEOTIDE SEQUENCE [LARGE SCALE GENOMIC DNA]</scope>
    <source>
        <strain evidence="10 11">DSM 3247</strain>
    </source>
</reference>
<dbReference type="PANTHER" id="PTHR41533">
    <property type="entry name" value="L,D-TRANSPEPTIDASE HI_1667-RELATED"/>
    <property type="match status" value="1"/>
</dbReference>
<dbReference type="InterPro" id="IPR038063">
    <property type="entry name" value="Transpep_catalytic_dom"/>
</dbReference>
<evidence type="ECO:0000313" key="10">
    <source>
        <dbReference type="EMBL" id="APG23807.1"/>
    </source>
</evidence>
<dbReference type="InterPro" id="IPR002477">
    <property type="entry name" value="Peptidoglycan-bd-like"/>
</dbReference>
<dbReference type="InterPro" id="IPR045380">
    <property type="entry name" value="LD_TPept_scaffold_dom"/>
</dbReference>
<dbReference type="InterPro" id="IPR036366">
    <property type="entry name" value="PGBDSf"/>
</dbReference>
<dbReference type="InterPro" id="IPR005490">
    <property type="entry name" value="LD_TPept_cat_dom"/>
</dbReference>
<evidence type="ECO:0000256" key="8">
    <source>
        <dbReference type="SAM" id="MobiDB-lite"/>
    </source>
</evidence>
<dbReference type="InterPro" id="IPR052905">
    <property type="entry name" value="LD-transpeptidase_YkuD-like"/>
</dbReference>
<dbReference type="STRING" id="29542.A6070_09915"/>
<dbReference type="PROSITE" id="PS52029">
    <property type="entry name" value="LD_TPASE"/>
    <property type="match status" value="1"/>
</dbReference>
<dbReference type="Gene3D" id="2.40.440.10">
    <property type="entry name" value="L,D-transpeptidase catalytic domain-like"/>
    <property type="match status" value="1"/>
</dbReference>
<evidence type="ECO:0000259" key="9">
    <source>
        <dbReference type="PROSITE" id="PS52029"/>
    </source>
</evidence>
<keyword evidence="6 7" id="KW-0961">Cell wall biogenesis/degradation</keyword>
<feature type="active site" description="Nucleophile" evidence="7">
    <location>
        <position position="484"/>
    </location>
</feature>
<protein>
    <recommendedName>
        <fullName evidence="9">L,D-TPase catalytic domain-containing protein</fullName>
    </recommendedName>
</protein>
<dbReference type="GO" id="GO:0004180">
    <property type="term" value="F:carboxypeptidase activity"/>
    <property type="evidence" value="ECO:0007669"/>
    <property type="project" value="UniProtKB-ARBA"/>
</dbReference>
<dbReference type="KEGG" id="pace:A6070_09915"/>
<dbReference type="Pfam" id="PF20142">
    <property type="entry name" value="Scaffold"/>
    <property type="match status" value="1"/>
</dbReference>
<keyword evidence="3" id="KW-0808">Transferase</keyword>
<accession>A0A1L3GD22</accession>
<evidence type="ECO:0000256" key="3">
    <source>
        <dbReference type="ARBA" id="ARBA00022679"/>
    </source>
</evidence>
<sequence>MRLALRKRWIGIGFLGLVFVLCSVWSRADNRQPEDTVRRHLQQMIGETAAAGAVADAFLDVEGLRIPLHRHLPDFYRRRDFNPAWTDAQGRVSVVAWQWLDRIQGVAAEGLDPRDYHVGVLAASLEAAHVSRAYEVDCEPAGLALIDLLLTDSFLKYVSQLFPSGDDAAGAGMEGAKVAVADAVSVLNQVLRRQQVGAVLDALASERAGYRRLLVYLEHYRRLDLAGGWPVLDDGPPVALGQRDSRLPALRRVLALVGDLDAAALSSGQVMDRVTAEALKRFQARHGLRPDGVLGQQTLAQINVPVVRRIEQITVNLERERWPDRDVGARYLQVDITDFHLSVFDSGIEVMRMPVVVGTSFRRTPVFSALMTYLVFAPYWTVPPTILQQDKLPLIKANPNYLKAHHYEIVAWGKDPDRTIDPRGINWKQVTAETFPGLLRQKPGPWNPLGRVKFMFPNAYHVYLHDTPSRHLFEEQQRTFSSGCIRIARPLDLAVFLLEGQQGWSKERVAREMARSRPYTVYLERPLPVHILYRTAWVDTRGRLQFRNDIYEKDSELLGALRQRSVPSENDGNAPGPKNDALNSEQDGVRPMVR</sequence>